<protein>
    <submittedName>
        <fullName evidence="2">Uncharacterized protein</fullName>
    </submittedName>
</protein>
<proteinExistence type="predicted"/>
<evidence type="ECO:0000313" key="2">
    <source>
        <dbReference type="EMBL" id="KAH1031440.1"/>
    </source>
</evidence>
<gene>
    <name evidence="2" type="ORF">J1N35_043614</name>
</gene>
<keyword evidence="3" id="KW-1185">Reference proteome</keyword>
<dbReference type="AlphaFoldDB" id="A0A9D3U7X2"/>
<reference evidence="2 3" key="1">
    <citation type="journal article" date="2021" name="Plant Biotechnol. J.">
        <title>Multi-omics assisted identification of the key and species-specific regulatory components of drought-tolerant mechanisms in Gossypium stocksii.</title>
        <authorList>
            <person name="Yu D."/>
            <person name="Ke L."/>
            <person name="Zhang D."/>
            <person name="Wu Y."/>
            <person name="Sun Y."/>
            <person name="Mei J."/>
            <person name="Sun J."/>
            <person name="Sun Y."/>
        </authorList>
    </citation>
    <scope>NUCLEOTIDE SEQUENCE [LARGE SCALE GENOMIC DNA]</scope>
    <source>
        <strain evidence="3">cv. E1</strain>
        <tissue evidence="2">Leaf</tissue>
    </source>
</reference>
<sequence length="75" mass="8719">MVLKEEVEYEEKPNDPELVKEPKVSEPREELNVDEPVEPSVDPMLTIPMPTSLITVKKSELSIRMDMIKFLHNQQ</sequence>
<comment type="caution">
    <text evidence="2">The sequence shown here is derived from an EMBL/GenBank/DDBJ whole genome shotgun (WGS) entry which is preliminary data.</text>
</comment>
<evidence type="ECO:0000313" key="3">
    <source>
        <dbReference type="Proteomes" id="UP000828251"/>
    </source>
</evidence>
<dbReference type="EMBL" id="JAIQCV010000013">
    <property type="protein sequence ID" value="KAH1031440.1"/>
    <property type="molecule type" value="Genomic_DNA"/>
</dbReference>
<dbReference type="Proteomes" id="UP000828251">
    <property type="component" value="Unassembled WGS sequence"/>
</dbReference>
<name>A0A9D3U7X2_9ROSI</name>
<evidence type="ECO:0000256" key="1">
    <source>
        <dbReference type="SAM" id="MobiDB-lite"/>
    </source>
</evidence>
<accession>A0A9D3U7X2</accession>
<feature type="compositionally biased region" description="Basic and acidic residues" evidence="1">
    <location>
        <begin position="1"/>
        <end position="31"/>
    </location>
</feature>
<organism evidence="2 3">
    <name type="scientific">Gossypium stocksii</name>
    <dbReference type="NCBI Taxonomy" id="47602"/>
    <lineage>
        <taxon>Eukaryota</taxon>
        <taxon>Viridiplantae</taxon>
        <taxon>Streptophyta</taxon>
        <taxon>Embryophyta</taxon>
        <taxon>Tracheophyta</taxon>
        <taxon>Spermatophyta</taxon>
        <taxon>Magnoliopsida</taxon>
        <taxon>eudicotyledons</taxon>
        <taxon>Gunneridae</taxon>
        <taxon>Pentapetalae</taxon>
        <taxon>rosids</taxon>
        <taxon>malvids</taxon>
        <taxon>Malvales</taxon>
        <taxon>Malvaceae</taxon>
        <taxon>Malvoideae</taxon>
        <taxon>Gossypium</taxon>
    </lineage>
</organism>
<feature type="region of interest" description="Disordered" evidence="1">
    <location>
        <begin position="1"/>
        <end position="44"/>
    </location>
</feature>